<dbReference type="STRING" id="39966.A0A369JGG6"/>
<accession>A0A369JGG6</accession>
<gene>
    <name evidence="3" type="primary">ICMEL2</name>
    <name evidence="3" type="ORF">Hypma_011518</name>
</gene>
<dbReference type="InterPro" id="IPR029058">
    <property type="entry name" value="AB_hydrolase_fold"/>
</dbReference>
<organism evidence="3 4">
    <name type="scientific">Hypsizygus marmoreus</name>
    <name type="common">White beech mushroom</name>
    <name type="synonym">Agaricus marmoreus</name>
    <dbReference type="NCBI Taxonomy" id="39966"/>
    <lineage>
        <taxon>Eukaryota</taxon>
        <taxon>Fungi</taxon>
        <taxon>Dikarya</taxon>
        <taxon>Basidiomycota</taxon>
        <taxon>Agaricomycotina</taxon>
        <taxon>Agaricomycetes</taxon>
        <taxon>Agaricomycetidae</taxon>
        <taxon>Agaricales</taxon>
        <taxon>Tricholomatineae</taxon>
        <taxon>Lyophyllaceae</taxon>
        <taxon>Hypsizygus</taxon>
    </lineage>
</organism>
<dbReference type="InParanoid" id="A0A369JGG6"/>
<keyword evidence="1" id="KW-0378">Hydrolase</keyword>
<dbReference type="Proteomes" id="UP000076154">
    <property type="component" value="Unassembled WGS sequence"/>
</dbReference>
<dbReference type="PANTHER" id="PTHR48081:SF33">
    <property type="entry name" value="KYNURENINE FORMAMIDASE"/>
    <property type="match status" value="1"/>
</dbReference>
<reference evidence="3" key="1">
    <citation type="submission" date="2018-04" db="EMBL/GenBank/DDBJ databases">
        <title>Whole genome sequencing of Hypsizygus marmoreus.</title>
        <authorList>
            <person name="Choi I.-G."/>
            <person name="Min B."/>
            <person name="Kim J.-G."/>
            <person name="Kim S."/>
            <person name="Oh Y.-L."/>
            <person name="Kong W.-S."/>
            <person name="Park H."/>
            <person name="Jeong J."/>
            <person name="Song E.-S."/>
        </authorList>
    </citation>
    <scope>NUCLEOTIDE SEQUENCE [LARGE SCALE GENOMIC DNA]</scope>
    <source>
        <strain evidence="3">51987-8</strain>
    </source>
</reference>
<dbReference type="GO" id="GO:0016787">
    <property type="term" value="F:hydrolase activity"/>
    <property type="evidence" value="ECO:0007669"/>
    <property type="project" value="UniProtKB-KW"/>
</dbReference>
<name>A0A369JGG6_HYPMA</name>
<dbReference type="PANTHER" id="PTHR48081">
    <property type="entry name" value="AB HYDROLASE SUPERFAMILY PROTEIN C4A8.06C"/>
    <property type="match status" value="1"/>
</dbReference>
<dbReference type="InterPro" id="IPR050300">
    <property type="entry name" value="GDXG_lipolytic_enzyme"/>
</dbReference>
<evidence type="ECO:0000313" key="4">
    <source>
        <dbReference type="Proteomes" id="UP000076154"/>
    </source>
</evidence>
<keyword evidence="4" id="KW-1185">Reference proteome</keyword>
<evidence type="ECO:0000313" key="3">
    <source>
        <dbReference type="EMBL" id="RDB21271.1"/>
    </source>
</evidence>
<dbReference type="SUPFAM" id="SSF53474">
    <property type="entry name" value="alpha/beta-Hydrolases"/>
    <property type="match status" value="1"/>
</dbReference>
<evidence type="ECO:0000259" key="2">
    <source>
        <dbReference type="Pfam" id="PF20434"/>
    </source>
</evidence>
<dbReference type="InterPro" id="IPR049492">
    <property type="entry name" value="BD-FAE-like_dom"/>
</dbReference>
<protein>
    <submittedName>
        <fullName evidence="3">Isoprenylcysteine alpha-carbonyl methylesterase ICMEL2</fullName>
    </submittedName>
</protein>
<dbReference type="Pfam" id="PF20434">
    <property type="entry name" value="BD-FAE"/>
    <property type="match status" value="1"/>
</dbReference>
<evidence type="ECO:0000256" key="1">
    <source>
        <dbReference type="ARBA" id="ARBA00022801"/>
    </source>
</evidence>
<dbReference type="AlphaFoldDB" id="A0A369JGG6"/>
<comment type="caution">
    <text evidence="3">The sequence shown here is derived from an EMBL/GenBank/DDBJ whole genome shotgun (WGS) entry which is preliminary data.</text>
</comment>
<dbReference type="OrthoDB" id="6495301at2759"/>
<proteinExistence type="predicted"/>
<feature type="domain" description="BD-FAE-like" evidence="2">
    <location>
        <begin position="21"/>
        <end position="233"/>
    </location>
</feature>
<dbReference type="Gene3D" id="3.40.50.1820">
    <property type="entry name" value="alpha/beta hydrolase"/>
    <property type="match status" value="1"/>
</dbReference>
<sequence>MEFTSIPYTPSLVPDALREFDVYVPTPSPQGTLPPVLVFVHGGAWRSEDKADHSLLARKLSAATQFVVAVPNYRLTPAKLPSDVHFHHPGHAQDLLQFLVFLIAWNGPAGAGPLYDPNSLYLIGHSCSAHMITSIFLDSSLVSPSLTPPSTVFQAVKAVVMSEGIYDLSLLLSTFPAYREWFIAPTFGQHESYHQFSTTNFSLIDPHIRWLIIHSKGDTLVDLPQSEAMYKHLCNLYGDDAAARVRFNANQLDGEHNAIVRSDAYVAIVKDFVLGPEI</sequence>
<dbReference type="EMBL" id="LUEZ02000055">
    <property type="protein sequence ID" value="RDB21271.1"/>
    <property type="molecule type" value="Genomic_DNA"/>
</dbReference>